<accession>A0A0A7HDD7</accession>
<gene>
    <name evidence="1" type="ORF">VR25_002</name>
</gene>
<name>A0A0A7HDD7_9CAUD</name>
<proteinExistence type="predicted"/>
<dbReference type="Pfam" id="PF24210">
    <property type="entry name" value="T4_RIIA1"/>
    <property type="match status" value="1"/>
</dbReference>
<reference evidence="1 2" key="1">
    <citation type="submission" date="2014-10" db="EMBL/GenBank/DDBJ databases">
        <title>VR bacteriophages - a small but diverse group of low-temperature viruses.</title>
        <authorList>
            <person name="Kaliniene L."/>
            <person name="Meskys R."/>
            <person name="Simoliunas E."/>
            <person name="Zajanckauskaite A."/>
            <person name="Truncaite L."/>
        </authorList>
    </citation>
    <scope>NUCLEOTIDE SEQUENCE [LARGE SCALE GENOMIC DNA]</scope>
</reference>
<dbReference type="InterPro" id="IPR056959">
    <property type="entry name" value="RIIA1-like"/>
</dbReference>
<dbReference type="EMBL" id="KP007361">
    <property type="protein sequence ID" value="AIZ02346.1"/>
    <property type="molecule type" value="Genomic_DNA"/>
</dbReference>
<sequence length="67" mass="8194">MTNFKVNLELFDKVVHKEYRVIQRFFDIREAEEFKERFKEIRIKIASDTATKDELLEVADLFKRNIK</sequence>
<dbReference type="KEGG" id="vg:26636164"/>
<protein>
    <recommendedName>
        <fullName evidence="3">RIIA lysis inhibitor</fullName>
    </recommendedName>
</protein>
<evidence type="ECO:0000313" key="1">
    <source>
        <dbReference type="EMBL" id="AIZ02346.1"/>
    </source>
</evidence>
<dbReference type="GeneID" id="26636164"/>
<dbReference type="RefSeq" id="YP_009209744.1">
    <property type="nucleotide sequence ID" value="NC_028925.1"/>
</dbReference>
<evidence type="ECO:0008006" key="3">
    <source>
        <dbReference type="Google" id="ProtNLM"/>
    </source>
</evidence>
<evidence type="ECO:0000313" key="2">
    <source>
        <dbReference type="Proteomes" id="UP000030717"/>
    </source>
</evidence>
<keyword evidence="2" id="KW-1185">Reference proteome</keyword>
<dbReference type="Proteomes" id="UP000030717">
    <property type="component" value="Segment"/>
</dbReference>
<organism evidence="1 2">
    <name type="scientific">Escherichia phage vB_EcoM_VR25</name>
    <dbReference type="NCBI Taxonomy" id="1567028"/>
    <lineage>
        <taxon>Viruses</taxon>
        <taxon>Duplodnaviria</taxon>
        <taxon>Heunggongvirae</taxon>
        <taxon>Uroviricota</taxon>
        <taxon>Caudoviricetes</taxon>
        <taxon>Pantevenvirales</taxon>
        <taxon>Straboviridae</taxon>
        <taxon>Tevenvirinae</taxon>
        <taxon>Gaprivervirus</taxon>
        <taxon>Gaprivervirus vr25</taxon>
    </lineage>
</organism>